<reference evidence="3" key="1">
    <citation type="submission" date="2020-11" db="EMBL/GenBank/DDBJ databases">
        <title>Bacterial whole genome sequence for Panacibacter sp. DH6.</title>
        <authorList>
            <person name="Le V."/>
            <person name="Ko S."/>
            <person name="Ahn C.-Y."/>
            <person name="Oh H.-M."/>
        </authorList>
    </citation>
    <scope>NUCLEOTIDE SEQUENCE</scope>
    <source>
        <strain evidence="3">DH6</strain>
    </source>
</reference>
<feature type="domain" description="Secretion system C-terminal sorting" evidence="2">
    <location>
        <begin position="421"/>
        <end position="488"/>
    </location>
</feature>
<evidence type="ECO:0000313" key="3">
    <source>
        <dbReference type="EMBL" id="MBG9376538.1"/>
    </source>
</evidence>
<dbReference type="EMBL" id="JADWYR010000001">
    <property type="protein sequence ID" value="MBG9376538.1"/>
    <property type="molecule type" value="Genomic_DNA"/>
</dbReference>
<dbReference type="Pfam" id="PF18962">
    <property type="entry name" value="Por_Secre_tail"/>
    <property type="match status" value="1"/>
</dbReference>
<dbReference type="InterPro" id="IPR013783">
    <property type="entry name" value="Ig-like_fold"/>
</dbReference>
<keyword evidence="4" id="KW-1185">Reference proteome</keyword>
<name>A0A931E7J7_9BACT</name>
<dbReference type="NCBIfam" id="TIGR04183">
    <property type="entry name" value="Por_Secre_tail"/>
    <property type="match status" value="1"/>
</dbReference>
<evidence type="ECO:0000313" key="4">
    <source>
        <dbReference type="Proteomes" id="UP000628448"/>
    </source>
</evidence>
<sequence length="497" mass="54608">MNRCWLLCIVTIFYNISQAQTTGIVVGTNTIISGGANVYMHLPGDVRCDGLINADVAAIWSFEGSTVQQRITCVAGTGCANVFSTANYGVRLGSVYQRNSFGISVEVNTILKGIHYFYNGATEIKEGNYWLTQTNALPYTLNDNSGKFFITTGHGLLKQSKVGVTGTFYPVGTSAVANHYTPVTIKYGGTADDFGVRVFDNIYFPHNPANGDPQGSNTNYRSVKKTWIINKANPVTGDYFNVTPQWNLANEDAGFTPRRPYDITIMRNHNSTWFPETGQGPASPPNGSGPFTYTGKVTYDNAPWAYYPVAVSALNIVLANEKIKLAGRIHSSEAVLQWQTTAVFNTAFFEVERSTDGSNFSKAGTIYVRDNSVLGYTYTDQSLPVVQKVYYRVKRQYTDNTSVCSNIISLTKVQQCSAITFPNPSNNFINIVMPAAQQHYMVKLADSGGKILYSYNAPAGMQIVRIPVSNIPSGFYYITLSSPDNTFSQSSKISIQH</sequence>
<dbReference type="AlphaFoldDB" id="A0A931E7J7"/>
<evidence type="ECO:0000256" key="1">
    <source>
        <dbReference type="SAM" id="SignalP"/>
    </source>
</evidence>
<dbReference type="InterPro" id="IPR026444">
    <property type="entry name" value="Secre_tail"/>
</dbReference>
<accession>A0A931E7J7</accession>
<feature type="signal peptide" evidence="1">
    <location>
        <begin position="1"/>
        <end position="19"/>
    </location>
</feature>
<comment type="caution">
    <text evidence="3">The sequence shown here is derived from an EMBL/GenBank/DDBJ whole genome shotgun (WGS) entry which is preliminary data.</text>
</comment>
<dbReference type="Proteomes" id="UP000628448">
    <property type="component" value="Unassembled WGS sequence"/>
</dbReference>
<feature type="chain" id="PRO_5037596619" evidence="1">
    <location>
        <begin position="20"/>
        <end position="497"/>
    </location>
</feature>
<dbReference type="Gene3D" id="2.60.40.10">
    <property type="entry name" value="Immunoglobulins"/>
    <property type="match status" value="1"/>
</dbReference>
<organism evidence="3 4">
    <name type="scientific">Panacibacter microcysteis</name>
    <dbReference type="NCBI Taxonomy" id="2793269"/>
    <lineage>
        <taxon>Bacteria</taxon>
        <taxon>Pseudomonadati</taxon>
        <taxon>Bacteroidota</taxon>
        <taxon>Chitinophagia</taxon>
        <taxon>Chitinophagales</taxon>
        <taxon>Chitinophagaceae</taxon>
        <taxon>Panacibacter</taxon>
    </lineage>
</organism>
<dbReference type="RefSeq" id="WP_196990546.1">
    <property type="nucleotide sequence ID" value="NZ_JADWYR010000001.1"/>
</dbReference>
<proteinExistence type="predicted"/>
<evidence type="ECO:0000259" key="2">
    <source>
        <dbReference type="Pfam" id="PF18962"/>
    </source>
</evidence>
<protein>
    <submittedName>
        <fullName evidence="3">T9SS type A sorting domain-containing protein</fullName>
    </submittedName>
</protein>
<keyword evidence="1" id="KW-0732">Signal</keyword>
<gene>
    <name evidence="3" type="ORF">I5907_09855</name>
</gene>